<sequence length="239" mass="26888">MERMSTKSSIWLGLCLIIGLGVLGFFIQQTAIQYKAYERVVTVKGLSEREYPADTVIWPIQFTVAGNDMAVLFDEIDKQTALVQHFLSRKGLAPSSVSLSSPAVTDRKAQQYGGEPNIEYRYLATRTLTVYSQNIEVVRAAINEIGELGKQGVLLNQDPYTNRVDYSFTQLNDIKPDMIEEATKNAREVAEKFAKDSDSSLGKIKRATQGQFSIYDRDSNTPYIKKVRVVSTVQYYLSD</sequence>
<dbReference type="EMBL" id="CP009620">
    <property type="protein sequence ID" value="AIW22778.1"/>
    <property type="molecule type" value="Genomic_DNA"/>
</dbReference>
<evidence type="ECO:0000313" key="1">
    <source>
        <dbReference type="EMBL" id="AIW22778.1"/>
    </source>
</evidence>
<proteinExistence type="predicted"/>
<evidence type="ECO:0000313" key="3">
    <source>
        <dbReference type="EMBL" id="NOJ24317.1"/>
    </source>
</evidence>
<dbReference type="InterPro" id="IPR016907">
    <property type="entry name" value="UCP029033"/>
</dbReference>
<dbReference type="Gene3D" id="3.30.70.2970">
    <property type="entry name" value="Protein of unknown function (DUF541), domain 2"/>
    <property type="match status" value="1"/>
</dbReference>
<reference evidence="2" key="2">
    <citation type="journal article" date="2015" name="BMC Genomics">
        <title>Genome mining reveals unlocked bioactive potential of marine Gram-negative bacteria.</title>
        <authorList>
            <person name="Machado H."/>
            <person name="Sonnenschein E.C."/>
            <person name="Melchiorsen J."/>
            <person name="Gram L."/>
        </authorList>
    </citation>
    <scope>NUCLEOTIDE SEQUENCE</scope>
    <source>
        <strain evidence="2">S2052</strain>
    </source>
</reference>
<reference evidence="1 4" key="1">
    <citation type="submission" date="2014-10" db="EMBL/GenBank/DDBJ databases">
        <title>The Complete Genome Sequence for the Shellfish Pathogen Vibrio coralliilyticus RE98 Isolated from a Shellfish Hatchery.</title>
        <authorList>
            <person name="Richards G.P."/>
            <person name="Bono J.L."/>
            <person name="Watson M.A."/>
            <person name="Needleman D.S."/>
        </authorList>
    </citation>
    <scope>NUCLEOTIDE SEQUENCE [LARGE SCALE GENOMIC DNA]</scope>
    <source>
        <strain evidence="1 4">RE98</strain>
        <plasmid evidence="1 4">p319</plasmid>
    </source>
</reference>
<protein>
    <submittedName>
        <fullName evidence="2">Periplasmic protein</fullName>
    </submittedName>
    <submittedName>
        <fullName evidence="3">SIMPL domain-containing protein</fullName>
    </submittedName>
</protein>
<name>A0A0A0T0S7_9VIBR</name>
<dbReference type="InterPro" id="IPR007497">
    <property type="entry name" value="SIMPL/DUF541"/>
</dbReference>
<gene>
    <name evidence="3" type="ORF">F0238_16415</name>
    <name evidence="1" type="ORF">IX92_27385</name>
    <name evidence="2" type="ORF">TW71_07920</name>
</gene>
<keyword evidence="1" id="KW-0614">Plasmid</keyword>
<dbReference type="Gene3D" id="3.30.110.170">
    <property type="entry name" value="Protein of unknown function (DUF541), domain 1"/>
    <property type="match status" value="1"/>
</dbReference>
<dbReference type="PIRSF" id="PIRSF029033">
    <property type="entry name" value="UCP029033"/>
    <property type="match status" value="1"/>
</dbReference>
<dbReference type="Pfam" id="PF04402">
    <property type="entry name" value="SIMPL"/>
    <property type="match status" value="1"/>
</dbReference>
<dbReference type="Proteomes" id="UP000576645">
    <property type="component" value="Unassembled WGS sequence"/>
</dbReference>
<dbReference type="PANTHER" id="PTHR34387">
    <property type="entry name" value="SLR1258 PROTEIN"/>
    <property type="match status" value="1"/>
</dbReference>
<reference evidence="3 5" key="3">
    <citation type="submission" date="2019-09" db="EMBL/GenBank/DDBJ databases">
        <title>Draft genome sequencing and comparative genomics of hatchery-associated Vibrios.</title>
        <authorList>
            <person name="Kehlet-Delgado H."/>
            <person name="Mueller R.S."/>
        </authorList>
    </citation>
    <scope>NUCLEOTIDE SEQUENCE [LARGE SCALE GENOMIC DNA]</scope>
    <source>
        <strain evidence="3 5">09-121-3</strain>
    </source>
</reference>
<dbReference type="RefSeq" id="WP_021455631.1">
    <property type="nucleotide sequence ID" value="NZ_CM004384.1"/>
</dbReference>
<keyword evidence="4" id="KW-1185">Reference proteome</keyword>
<evidence type="ECO:0000313" key="4">
    <source>
        <dbReference type="Proteomes" id="UP000030081"/>
    </source>
</evidence>
<evidence type="ECO:0000313" key="2">
    <source>
        <dbReference type="EMBL" id="KJY74868.1"/>
    </source>
</evidence>
<dbReference type="PANTHER" id="PTHR34387:SF2">
    <property type="entry name" value="SLR1258 PROTEIN"/>
    <property type="match status" value="1"/>
</dbReference>
<dbReference type="GeneID" id="93944909"/>
<dbReference type="OrthoDB" id="9806540at2"/>
<dbReference type="EMBL" id="JXXR01000008">
    <property type="protein sequence ID" value="KJY74868.1"/>
    <property type="molecule type" value="Genomic_DNA"/>
</dbReference>
<dbReference type="Proteomes" id="UP000030081">
    <property type="component" value="Plasmid p319"/>
</dbReference>
<dbReference type="EMBL" id="VTXP01000008">
    <property type="protein sequence ID" value="NOJ24317.1"/>
    <property type="molecule type" value="Genomic_DNA"/>
</dbReference>
<evidence type="ECO:0000313" key="5">
    <source>
        <dbReference type="Proteomes" id="UP000576645"/>
    </source>
</evidence>
<dbReference type="InterPro" id="IPR052022">
    <property type="entry name" value="26kDa_periplasmic_antigen"/>
</dbReference>
<geneLocation type="plasmid" evidence="1 4">
    <name>p319</name>
</geneLocation>
<dbReference type="KEGG" id="vcy:IX92_27385"/>
<dbReference type="GO" id="GO:0006974">
    <property type="term" value="P:DNA damage response"/>
    <property type="evidence" value="ECO:0007669"/>
    <property type="project" value="TreeGrafter"/>
</dbReference>
<accession>A0A0A0T0S7</accession>
<organism evidence="2">
    <name type="scientific">Vibrio coralliilyticus</name>
    <dbReference type="NCBI Taxonomy" id="190893"/>
    <lineage>
        <taxon>Bacteria</taxon>
        <taxon>Pseudomonadati</taxon>
        <taxon>Pseudomonadota</taxon>
        <taxon>Gammaproteobacteria</taxon>
        <taxon>Vibrionales</taxon>
        <taxon>Vibrionaceae</taxon>
        <taxon>Vibrio</taxon>
    </lineage>
</organism>
<dbReference type="AlphaFoldDB" id="A0A0A0T0S7"/>